<sequence>MTEFGGPAVPVLRMFDRDAAVEFYTAYLGFTLAWEHRFEPDLPAYVAVRRGGVVLHLSEHFGDGSPNSVVWIPVADAAALQAELAAHRHPRSRPGLDPGGPGGPTVTVIDPSGNELRFAQPPREKER</sequence>
<feature type="domain" description="VOC" evidence="5">
    <location>
        <begin position="6"/>
        <end position="121"/>
    </location>
</feature>
<name>A0A137ZLU0_9ACTN</name>
<proteinExistence type="inferred from homology"/>
<comment type="caution">
    <text evidence="6">The sequence shown here is derived from an EMBL/GenBank/DDBJ whole genome shotgun (WGS) entry which is preliminary data.</text>
</comment>
<dbReference type="Pfam" id="PF19581">
    <property type="entry name" value="Glyoxalase_7"/>
    <property type="match status" value="1"/>
</dbReference>
<evidence type="ECO:0000313" key="7">
    <source>
        <dbReference type="Proteomes" id="UP000070409"/>
    </source>
</evidence>
<dbReference type="RefSeq" id="WP_068744610.1">
    <property type="nucleotide sequence ID" value="NZ_LSRE01000010.1"/>
</dbReference>
<dbReference type="PROSITE" id="PS51819">
    <property type="entry name" value="VOC"/>
    <property type="match status" value="1"/>
</dbReference>
<accession>A0A137ZLU0</accession>
<evidence type="ECO:0000259" key="5">
    <source>
        <dbReference type="PROSITE" id="PS51819"/>
    </source>
</evidence>
<dbReference type="InterPro" id="IPR029068">
    <property type="entry name" value="Glyas_Bleomycin-R_OHBP_Dase"/>
</dbReference>
<protein>
    <recommendedName>
        <fullName evidence="2">Bleomycin resistance protein</fullName>
    </recommendedName>
</protein>
<evidence type="ECO:0000313" key="6">
    <source>
        <dbReference type="EMBL" id="KXO99136.1"/>
    </source>
</evidence>
<evidence type="ECO:0000256" key="1">
    <source>
        <dbReference type="ARBA" id="ARBA00011051"/>
    </source>
</evidence>
<comment type="similarity">
    <text evidence="1">Belongs to the bleomycin resistance protein family.</text>
</comment>
<evidence type="ECO:0000256" key="2">
    <source>
        <dbReference type="ARBA" id="ARBA00021572"/>
    </source>
</evidence>
<evidence type="ECO:0000256" key="3">
    <source>
        <dbReference type="ARBA" id="ARBA00023251"/>
    </source>
</evidence>
<dbReference type="Proteomes" id="UP000070409">
    <property type="component" value="Unassembled WGS sequence"/>
</dbReference>
<evidence type="ECO:0000256" key="4">
    <source>
        <dbReference type="SAM" id="MobiDB-lite"/>
    </source>
</evidence>
<dbReference type="InterPro" id="IPR037523">
    <property type="entry name" value="VOC_core"/>
</dbReference>
<dbReference type="Gene3D" id="3.10.180.10">
    <property type="entry name" value="2,3-Dihydroxybiphenyl 1,2-Dioxygenase, domain 1"/>
    <property type="match status" value="1"/>
</dbReference>
<reference evidence="6 7" key="1">
    <citation type="submission" date="2016-02" db="EMBL/GenBank/DDBJ databases">
        <authorList>
            <person name="Teng J.L."/>
            <person name="Tang Y."/>
            <person name="Huang Y."/>
            <person name="Guo F."/>
            <person name="Wei W."/>
            <person name="Chen J.H."/>
            <person name="Wong S.Y."/>
            <person name="Lau S.K."/>
            <person name="Woo P.C."/>
        </authorList>
    </citation>
    <scope>NUCLEOTIDE SEQUENCE [LARGE SCALE GENOMIC DNA]</scope>
    <source>
        <strain evidence="6 7">JCM 13375</strain>
    </source>
</reference>
<dbReference type="SUPFAM" id="SSF54593">
    <property type="entry name" value="Glyoxalase/Bleomycin resistance protein/Dihydroxybiphenyl dioxygenase"/>
    <property type="match status" value="1"/>
</dbReference>
<dbReference type="EMBL" id="LSRE01000010">
    <property type="protein sequence ID" value="KXO99136.1"/>
    <property type="molecule type" value="Genomic_DNA"/>
</dbReference>
<gene>
    <name evidence="6" type="ORF">AXK61_17835</name>
</gene>
<keyword evidence="3" id="KW-0046">Antibiotic resistance</keyword>
<keyword evidence="7" id="KW-1185">Reference proteome</keyword>
<dbReference type="InterPro" id="IPR000335">
    <property type="entry name" value="Bleomycin-R"/>
</dbReference>
<organism evidence="6 7">
    <name type="scientific">Tsukamurella pseudospumae</name>
    <dbReference type="NCBI Taxonomy" id="239498"/>
    <lineage>
        <taxon>Bacteria</taxon>
        <taxon>Bacillati</taxon>
        <taxon>Actinomycetota</taxon>
        <taxon>Actinomycetes</taxon>
        <taxon>Mycobacteriales</taxon>
        <taxon>Tsukamurellaceae</taxon>
        <taxon>Tsukamurella</taxon>
    </lineage>
</organism>
<feature type="region of interest" description="Disordered" evidence="4">
    <location>
        <begin position="85"/>
        <end position="127"/>
    </location>
</feature>